<gene>
    <name evidence="3" type="ORF">PILCRDRAFT_813446</name>
</gene>
<reference evidence="3 4" key="1">
    <citation type="submission" date="2014-04" db="EMBL/GenBank/DDBJ databases">
        <authorList>
            <consortium name="DOE Joint Genome Institute"/>
            <person name="Kuo A."/>
            <person name="Tarkka M."/>
            <person name="Buscot F."/>
            <person name="Kohler A."/>
            <person name="Nagy L.G."/>
            <person name="Floudas D."/>
            <person name="Copeland A."/>
            <person name="Barry K.W."/>
            <person name="Cichocki N."/>
            <person name="Veneault-Fourrey C."/>
            <person name="LaButti K."/>
            <person name="Lindquist E.A."/>
            <person name="Lipzen A."/>
            <person name="Lundell T."/>
            <person name="Morin E."/>
            <person name="Murat C."/>
            <person name="Sun H."/>
            <person name="Tunlid A."/>
            <person name="Henrissat B."/>
            <person name="Grigoriev I.V."/>
            <person name="Hibbett D.S."/>
            <person name="Martin F."/>
            <person name="Nordberg H.P."/>
            <person name="Cantor M.N."/>
            <person name="Hua S.X."/>
        </authorList>
    </citation>
    <scope>NUCLEOTIDE SEQUENCE [LARGE SCALE GENOMIC DNA]</scope>
    <source>
        <strain evidence="3 4">F 1598</strain>
    </source>
</reference>
<dbReference type="Proteomes" id="UP000054166">
    <property type="component" value="Unassembled WGS sequence"/>
</dbReference>
<keyword evidence="2" id="KW-0812">Transmembrane</keyword>
<dbReference type="EMBL" id="KN832975">
    <property type="protein sequence ID" value="KIM89509.1"/>
    <property type="molecule type" value="Genomic_DNA"/>
</dbReference>
<feature type="compositionally biased region" description="Basic and acidic residues" evidence="1">
    <location>
        <begin position="167"/>
        <end position="178"/>
    </location>
</feature>
<organism evidence="3 4">
    <name type="scientific">Piloderma croceum (strain F 1598)</name>
    <dbReference type="NCBI Taxonomy" id="765440"/>
    <lineage>
        <taxon>Eukaryota</taxon>
        <taxon>Fungi</taxon>
        <taxon>Dikarya</taxon>
        <taxon>Basidiomycota</taxon>
        <taxon>Agaricomycotina</taxon>
        <taxon>Agaricomycetes</taxon>
        <taxon>Agaricomycetidae</taxon>
        <taxon>Atheliales</taxon>
        <taxon>Atheliaceae</taxon>
        <taxon>Piloderma</taxon>
    </lineage>
</organism>
<accession>A0A0C3GCS8</accession>
<keyword evidence="2" id="KW-0472">Membrane</keyword>
<name>A0A0C3GCS8_PILCF</name>
<evidence type="ECO:0000313" key="4">
    <source>
        <dbReference type="Proteomes" id="UP000054166"/>
    </source>
</evidence>
<dbReference type="HOGENOM" id="CLU_1511147_0_0_1"/>
<dbReference type="AlphaFoldDB" id="A0A0C3GCS8"/>
<feature type="compositionally biased region" description="Acidic residues" evidence="1">
    <location>
        <begin position="104"/>
        <end position="115"/>
    </location>
</feature>
<dbReference type="STRING" id="765440.A0A0C3GCS8"/>
<feature type="transmembrane region" description="Helical" evidence="2">
    <location>
        <begin position="53"/>
        <end position="71"/>
    </location>
</feature>
<evidence type="ECO:0000313" key="3">
    <source>
        <dbReference type="EMBL" id="KIM89509.1"/>
    </source>
</evidence>
<keyword evidence="4" id="KW-1185">Reference proteome</keyword>
<protein>
    <submittedName>
        <fullName evidence="3">Uncharacterized protein</fullName>
    </submittedName>
</protein>
<keyword evidence="2" id="KW-1133">Transmembrane helix</keyword>
<dbReference type="InParanoid" id="A0A0C3GCS8"/>
<proteinExistence type="predicted"/>
<feature type="compositionally biased region" description="Basic and acidic residues" evidence="1">
    <location>
        <begin position="130"/>
        <end position="147"/>
    </location>
</feature>
<feature type="compositionally biased region" description="Basic and acidic residues" evidence="1">
    <location>
        <begin position="76"/>
        <end position="100"/>
    </location>
</feature>
<evidence type="ECO:0000256" key="1">
    <source>
        <dbReference type="SAM" id="MobiDB-lite"/>
    </source>
</evidence>
<feature type="compositionally biased region" description="Low complexity" evidence="1">
    <location>
        <begin position="38"/>
        <end position="50"/>
    </location>
</feature>
<evidence type="ECO:0000256" key="2">
    <source>
        <dbReference type="SAM" id="Phobius"/>
    </source>
</evidence>
<sequence>MALASHAARVTQRASLWRAIPARVNTQHGQRIMRRNMSSSSGGHSGPKSSNDMPWIVASAVVFVPLALYLLRPVKKDDHGHGHGNAHHEEDHEKDEHDSSDGEGMTDDEGTEASAEEIGASMRESINSDSPKDAKFAEESDGDEKQEGQNGTFQSEDEPPQPTNMADARKEALKQAKK</sequence>
<feature type="region of interest" description="Disordered" evidence="1">
    <location>
        <begin position="76"/>
        <end position="178"/>
    </location>
</feature>
<reference evidence="4" key="2">
    <citation type="submission" date="2015-01" db="EMBL/GenBank/DDBJ databases">
        <title>Evolutionary Origins and Diversification of the Mycorrhizal Mutualists.</title>
        <authorList>
            <consortium name="DOE Joint Genome Institute"/>
            <consortium name="Mycorrhizal Genomics Consortium"/>
            <person name="Kohler A."/>
            <person name="Kuo A."/>
            <person name="Nagy L.G."/>
            <person name="Floudas D."/>
            <person name="Copeland A."/>
            <person name="Barry K.W."/>
            <person name="Cichocki N."/>
            <person name="Veneault-Fourrey C."/>
            <person name="LaButti K."/>
            <person name="Lindquist E.A."/>
            <person name="Lipzen A."/>
            <person name="Lundell T."/>
            <person name="Morin E."/>
            <person name="Murat C."/>
            <person name="Riley R."/>
            <person name="Ohm R."/>
            <person name="Sun H."/>
            <person name="Tunlid A."/>
            <person name="Henrissat B."/>
            <person name="Grigoriev I.V."/>
            <person name="Hibbett D.S."/>
            <person name="Martin F."/>
        </authorList>
    </citation>
    <scope>NUCLEOTIDE SEQUENCE [LARGE SCALE GENOMIC DNA]</scope>
    <source>
        <strain evidence="4">F 1598</strain>
    </source>
</reference>
<dbReference type="OrthoDB" id="4590707at2759"/>
<feature type="region of interest" description="Disordered" evidence="1">
    <location>
        <begin position="27"/>
        <end position="52"/>
    </location>
</feature>